<dbReference type="PANTHER" id="PTHR30537">
    <property type="entry name" value="HTH-TYPE TRANSCRIPTIONAL REGULATOR"/>
    <property type="match status" value="1"/>
</dbReference>
<dbReference type="InterPro" id="IPR005119">
    <property type="entry name" value="LysR_subst-bd"/>
</dbReference>
<evidence type="ECO:0000256" key="2">
    <source>
        <dbReference type="ARBA" id="ARBA00023015"/>
    </source>
</evidence>
<dbReference type="InterPro" id="IPR000847">
    <property type="entry name" value="LysR_HTH_N"/>
</dbReference>
<gene>
    <name evidence="6" type="ORF">KDW96_18215</name>
</gene>
<organism evidence="6 7">
    <name type="scientific">Pseudomonas benzenivorans</name>
    <dbReference type="NCBI Taxonomy" id="556533"/>
    <lineage>
        <taxon>Bacteria</taxon>
        <taxon>Pseudomonadati</taxon>
        <taxon>Pseudomonadota</taxon>
        <taxon>Gammaproteobacteria</taxon>
        <taxon>Pseudomonadales</taxon>
        <taxon>Pseudomonadaceae</taxon>
        <taxon>Pseudomonas</taxon>
    </lineage>
</organism>
<dbReference type="Gene3D" id="1.10.10.10">
    <property type="entry name" value="Winged helix-like DNA-binding domain superfamily/Winged helix DNA-binding domain"/>
    <property type="match status" value="1"/>
</dbReference>
<dbReference type="Proteomes" id="UP001059672">
    <property type="component" value="Chromosome"/>
</dbReference>
<dbReference type="RefSeq" id="WP_255837642.1">
    <property type="nucleotide sequence ID" value="NZ_CP073346.1"/>
</dbReference>
<dbReference type="SUPFAM" id="SSF46785">
    <property type="entry name" value="Winged helix' DNA-binding domain"/>
    <property type="match status" value="1"/>
</dbReference>
<evidence type="ECO:0000256" key="1">
    <source>
        <dbReference type="ARBA" id="ARBA00009437"/>
    </source>
</evidence>
<dbReference type="PRINTS" id="PR00039">
    <property type="entry name" value="HTHLYSR"/>
</dbReference>
<evidence type="ECO:0000256" key="4">
    <source>
        <dbReference type="ARBA" id="ARBA00023163"/>
    </source>
</evidence>
<dbReference type="Pfam" id="PF00126">
    <property type="entry name" value="HTH_1"/>
    <property type="match status" value="1"/>
</dbReference>
<proteinExistence type="inferred from homology"/>
<sequence>MFASLPLNALRAFESAARQGSFKVAAAELAVTPTAVSHQIRALETWLGVPLFERLPRQVRLTDGGERLFRSLHGALLDVTQSLDSLRPLRSAGHLTISTTPAFAALWLVPRLGHFYAAHPHITLRLDTNCAVIDLHQDASIDLAIRYGHQPSPGLHGIQLFDECFAVYGSPTQVAQARHQTPPLISVHWHNSELYAQGWHAWCAQAGENWLENAATIRAYDDEHYALQAAIAGQGLVLASSILVSQSLANGLLQPYRAEISIPGASYSALCVPGRERHPPVKAFFAWLGQAAGGSKPSAAR</sequence>
<dbReference type="InterPro" id="IPR036390">
    <property type="entry name" value="WH_DNA-bd_sf"/>
</dbReference>
<comment type="similarity">
    <text evidence="1">Belongs to the LysR transcriptional regulatory family.</text>
</comment>
<name>A0ABY5H459_9PSED</name>
<dbReference type="InterPro" id="IPR036388">
    <property type="entry name" value="WH-like_DNA-bd_sf"/>
</dbReference>
<accession>A0ABY5H459</accession>
<evidence type="ECO:0000313" key="7">
    <source>
        <dbReference type="Proteomes" id="UP001059672"/>
    </source>
</evidence>
<dbReference type="InterPro" id="IPR058163">
    <property type="entry name" value="LysR-type_TF_proteobact-type"/>
</dbReference>
<evidence type="ECO:0000259" key="5">
    <source>
        <dbReference type="PROSITE" id="PS50931"/>
    </source>
</evidence>
<keyword evidence="7" id="KW-1185">Reference proteome</keyword>
<dbReference type="Pfam" id="PF03466">
    <property type="entry name" value="LysR_substrate"/>
    <property type="match status" value="1"/>
</dbReference>
<evidence type="ECO:0000256" key="3">
    <source>
        <dbReference type="ARBA" id="ARBA00023125"/>
    </source>
</evidence>
<dbReference type="EMBL" id="CP073346">
    <property type="protein sequence ID" value="UTW07078.1"/>
    <property type="molecule type" value="Genomic_DNA"/>
</dbReference>
<dbReference type="PROSITE" id="PS50931">
    <property type="entry name" value="HTH_LYSR"/>
    <property type="match status" value="1"/>
</dbReference>
<evidence type="ECO:0000313" key="6">
    <source>
        <dbReference type="EMBL" id="UTW07078.1"/>
    </source>
</evidence>
<keyword evidence="3" id="KW-0238">DNA-binding</keyword>
<feature type="domain" description="HTH lysR-type" evidence="5">
    <location>
        <begin position="5"/>
        <end position="62"/>
    </location>
</feature>
<dbReference type="SUPFAM" id="SSF53850">
    <property type="entry name" value="Periplasmic binding protein-like II"/>
    <property type="match status" value="1"/>
</dbReference>
<keyword evidence="2" id="KW-0805">Transcription regulation</keyword>
<dbReference type="PANTHER" id="PTHR30537:SF26">
    <property type="entry name" value="GLYCINE CLEAVAGE SYSTEM TRANSCRIPTIONAL ACTIVATOR"/>
    <property type="match status" value="1"/>
</dbReference>
<dbReference type="Gene3D" id="3.40.190.10">
    <property type="entry name" value="Periplasmic binding protein-like II"/>
    <property type="match status" value="2"/>
</dbReference>
<reference evidence="6" key="1">
    <citation type="submission" date="2021-04" db="EMBL/GenBank/DDBJ databases">
        <title>Oceanospirillales bacteria with DddD are important DMSP degraders in coastal seawater.</title>
        <authorList>
            <person name="Liu J."/>
        </authorList>
    </citation>
    <scope>NUCLEOTIDE SEQUENCE</scope>
    <source>
        <strain evidence="6">D13-4</strain>
    </source>
</reference>
<keyword evidence="4" id="KW-0804">Transcription</keyword>
<protein>
    <submittedName>
        <fullName evidence="6">LysR family transcriptional regulator</fullName>
    </submittedName>
</protein>